<dbReference type="RefSeq" id="WP_221924339.1">
    <property type="nucleotide sequence ID" value="NZ_CP137757.1"/>
</dbReference>
<dbReference type="KEGG" id="cpsk:Q0N40_08210"/>
<keyword evidence="2" id="KW-1185">Reference proteome</keyword>
<proteinExistence type="predicted"/>
<name>A0AAU0PYU6_9CORY</name>
<evidence type="ECO:0008006" key="3">
    <source>
        <dbReference type="Google" id="ProtNLM"/>
    </source>
</evidence>
<evidence type="ECO:0000313" key="2">
    <source>
        <dbReference type="Proteomes" id="UP001174314"/>
    </source>
</evidence>
<organism evidence="1 2">
    <name type="scientific">Corynebacterium pseudokroppenstedtii</name>
    <dbReference type="NCBI Taxonomy" id="2804917"/>
    <lineage>
        <taxon>Bacteria</taxon>
        <taxon>Bacillati</taxon>
        <taxon>Actinomycetota</taxon>
        <taxon>Actinomycetes</taxon>
        <taxon>Mycobacteriales</taxon>
        <taxon>Corynebacteriaceae</taxon>
        <taxon>Corynebacterium</taxon>
    </lineage>
</organism>
<sequence>MMETGSITAQPDALRTAADQLAGCADTVSRLRDGYEANPPGFAKCSPHIPALQRAIESLGQNHDRLRHELGRFNESLLSISQGTRTLADAVDHSDTVAAVRMNTLTSTIPGNPGGRQR</sequence>
<protein>
    <recommendedName>
        <fullName evidence="3">Secreted protein</fullName>
    </recommendedName>
</protein>
<reference evidence="1 2" key="1">
    <citation type="submission" date="2023-10" db="EMBL/GenBank/DDBJ databases">
        <title>complete genome sequence of Corynebacterium pseudokroppenstedtii P15-C1.</title>
        <authorList>
            <person name="Bruggemann H."/>
            <person name="Poehlein A."/>
        </authorList>
    </citation>
    <scope>NUCLEOTIDE SEQUENCE [LARGE SCALE GENOMIC DNA]</scope>
    <source>
        <strain evidence="1 2">P15_C1</strain>
    </source>
</reference>
<gene>
    <name evidence="1" type="ORF">Q0N40_08210</name>
</gene>
<evidence type="ECO:0000313" key="1">
    <source>
        <dbReference type="EMBL" id="WPF24515.1"/>
    </source>
</evidence>
<dbReference type="AlphaFoldDB" id="A0AAU0PYU6"/>
<accession>A0AAU0PYU6</accession>
<dbReference type="EMBL" id="CP137757">
    <property type="protein sequence ID" value="WPF24515.1"/>
    <property type="molecule type" value="Genomic_DNA"/>
</dbReference>
<dbReference type="Proteomes" id="UP001174314">
    <property type="component" value="Chromosome"/>
</dbReference>